<evidence type="ECO:0000313" key="6">
    <source>
        <dbReference type="Proteomes" id="UP001306508"/>
    </source>
</evidence>
<dbReference type="Proteomes" id="UP001306508">
    <property type="component" value="Unassembled WGS sequence"/>
</dbReference>
<name>A0AAN7WG08_9SACH</name>
<dbReference type="EMBL" id="JAWIZZ010000051">
    <property type="protein sequence ID" value="KAK5778790.1"/>
    <property type="molecule type" value="Genomic_DNA"/>
</dbReference>
<organism evidence="5 6">
    <name type="scientific">Arxiozyma heterogenica</name>
    <dbReference type="NCBI Taxonomy" id="278026"/>
    <lineage>
        <taxon>Eukaryota</taxon>
        <taxon>Fungi</taxon>
        <taxon>Dikarya</taxon>
        <taxon>Ascomycota</taxon>
        <taxon>Saccharomycotina</taxon>
        <taxon>Saccharomycetes</taxon>
        <taxon>Saccharomycetales</taxon>
        <taxon>Saccharomycetaceae</taxon>
        <taxon>Arxiozyma</taxon>
    </lineage>
</organism>
<feature type="compositionally biased region" description="Acidic residues" evidence="2">
    <location>
        <begin position="205"/>
        <end position="223"/>
    </location>
</feature>
<dbReference type="GO" id="GO:0030041">
    <property type="term" value="P:actin filament polymerization"/>
    <property type="evidence" value="ECO:0007669"/>
    <property type="project" value="TreeGrafter"/>
</dbReference>
<feature type="compositionally biased region" description="Low complexity" evidence="2">
    <location>
        <begin position="398"/>
        <end position="414"/>
    </location>
</feature>
<proteinExistence type="predicted"/>
<evidence type="ECO:0000256" key="1">
    <source>
        <dbReference type="ARBA" id="ARBA00022553"/>
    </source>
</evidence>
<dbReference type="PROSITE" id="PS50229">
    <property type="entry name" value="WH1"/>
    <property type="match status" value="1"/>
</dbReference>
<dbReference type="GO" id="GO:0005884">
    <property type="term" value="C:actin filament"/>
    <property type="evidence" value="ECO:0007669"/>
    <property type="project" value="TreeGrafter"/>
</dbReference>
<dbReference type="Gene3D" id="2.30.29.30">
    <property type="entry name" value="Pleckstrin-homology domain (PH domain)/Phosphotyrosine-binding domain (PTB)"/>
    <property type="match status" value="1"/>
</dbReference>
<feature type="domain" description="WH2" evidence="4">
    <location>
        <begin position="612"/>
        <end position="632"/>
    </location>
</feature>
<dbReference type="SUPFAM" id="SSF50729">
    <property type="entry name" value="PH domain-like"/>
    <property type="match status" value="1"/>
</dbReference>
<evidence type="ECO:0000313" key="5">
    <source>
        <dbReference type="EMBL" id="KAK5778790.1"/>
    </source>
</evidence>
<sequence>MGLLNSQDKEIIKRALPKNSNKIIDVTIARLYIAYPDKTQWQYTGLSGAITLVDDLVGHTFFLKLIDIFGHRGIIWDQELYINFQYYQDRTFFHTFEIEDCYVGLLFVDIKEAEHFLKRVQKREKYASRATLQNKKAIALNKKLRAENAKKQPKQGPRGETMVVMDSQRKRYNYNEVEHIPVTKNKAPPPPPPSSSSIFSHNDIDTNEGDTDQYNDGFDEDAYYNDTDVQSSTLSVQPAVSGHSTVADTVSSTEQKEQASELPTHQKVKHNVPPLPANFQPAPPLSNNTTTTIPVPSTTNVSQLQPSSFSNQPFNNATQQANNSFPFPIPQMNNTNMNLHRPVPQLPNRTPSTNMNINSNINTARPVPAPPPRQNINTGGVPPLPPVRRGPAPPLPPHRNNNNMNNQRISSNNGVPPPPPVRRGPAPPPPPARTRTQPTILQPKTSFGQDTFTQQYNQQMPQVTFGQSAPLSQQTEIPPHTTFNTAPQSPVQPVPSFRPLNSSSNMNYNNNNTAAIAHPIPPIMNNNNNTNLVHIAPPAPPAPPLMSNNTNVNAPVAPPPPPMMNSNSTTTPPAPPPPPVMNNSEAPVAPPPPVLATDNNNSGFVESTGDAGRDALLASIRGAGGIKSLRKVDKSQLDRPSVLLQEARGETVATSNTGNETASSNMGAGGPPSLADALAAALNKRKNKVGVHEDDDVGDDW</sequence>
<feature type="compositionally biased region" description="Polar residues" evidence="2">
    <location>
        <begin position="227"/>
        <end position="253"/>
    </location>
</feature>
<feature type="region of interest" description="Disordered" evidence="2">
    <location>
        <begin position="467"/>
        <end position="504"/>
    </location>
</feature>
<dbReference type="InterPro" id="IPR000697">
    <property type="entry name" value="WH1/EVH1_dom"/>
</dbReference>
<dbReference type="PROSITE" id="PS51082">
    <property type="entry name" value="WH2"/>
    <property type="match status" value="1"/>
</dbReference>
<feature type="compositionally biased region" description="Pro residues" evidence="2">
    <location>
        <begin position="382"/>
        <end position="397"/>
    </location>
</feature>
<dbReference type="SMART" id="SM00461">
    <property type="entry name" value="WH1"/>
    <property type="match status" value="1"/>
</dbReference>
<feature type="domain" description="WH1" evidence="3">
    <location>
        <begin position="16"/>
        <end position="127"/>
    </location>
</feature>
<dbReference type="GO" id="GO:0071933">
    <property type="term" value="F:Arp2/3 complex binding"/>
    <property type="evidence" value="ECO:0007669"/>
    <property type="project" value="UniProtKB-ARBA"/>
</dbReference>
<protein>
    <recommendedName>
        <fullName evidence="7">WH1 domain-containing protein</fullName>
    </recommendedName>
</protein>
<dbReference type="GO" id="GO:0003779">
    <property type="term" value="F:actin binding"/>
    <property type="evidence" value="ECO:0007669"/>
    <property type="project" value="InterPro"/>
</dbReference>
<feature type="region of interest" description="Disordered" evidence="2">
    <location>
        <begin position="640"/>
        <end position="675"/>
    </location>
</feature>
<keyword evidence="6" id="KW-1185">Reference proteome</keyword>
<gene>
    <name evidence="5" type="ORF">RI543_003713</name>
</gene>
<dbReference type="SMART" id="SM00246">
    <property type="entry name" value="WH2"/>
    <property type="match status" value="1"/>
</dbReference>
<feature type="compositionally biased region" description="Pro residues" evidence="2">
    <location>
        <begin position="415"/>
        <end position="432"/>
    </location>
</feature>
<dbReference type="Pfam" id="PF02205">
    <property type="entry name" value="WH2"/>
    <property type="match status" value="1"/>
</dbReference>
<dbReference type="InterPro" id="IPR003124">
    <property type="entry name" value="WH2_dom"/>
</dbReference>
<dbReference type="Pfam" id="PF00568">
    <property type="entry name" value="WH1"/>
    <property type="match status" value="1"/>
</dbReference>
<dbReference type="CDD" id="cd01205">
    <property type="entry name" value="EVH1_WASP-like"/>
    <property type="match status" value="1"/>
</dbReference>
<dbReference type="PANTHER" id="PTHR45691:SF6">
    <property type="entry name" value="PROTEIN DIAPHANOUS"/>
    <property type="match status" value="1"/>
</dbReference>
<dbReference type="FunFam" id="2.30.29.30:FF:000281">
    <property type="entry name" value="Actin associated protein"/>
    <property type="match status" value="1"/>
</dbReference>
<dbReference type="InterPro" id="IPR011993">
    <property type="entry name" value="PH-like_dom_sf"/>
</dbReference>
<evidence type="ECO:0000256" key="2">
    <source>
        <dbReference type="SAM" id="MobiDB-lite"/>
    </source>
</evidence>
<dbReference type="InterPro" id="IPR033927">
    <property type="entry name" value="WASPfam_EVH1"/>
</dbReference>
<dbReference type="InterPro" id="IPR051412">
    <property type="entry name" value="Formin_Homology_Diaphanous_sf"/>
</dbReference>
<feature type="region of interest" description="Disordered" evidence="2">
    <location>
        <begin position="342"/>
        <end position="445"/>
    </location>
</feature>
<feature type="compositionally biased region" description="Low complexity" evidence="2">
    <location>
        <begin position="352"/>
        <end position="363"/>
    </location>
</feature>
<feature type="region of interest" description="Disordered" evidence="2">
    <location>
        <begin position="143"/>
        <end position="265"/>
    </location>
</feature>
<dbReference type="AlphaFoldDB" id="A0AAN7WG08"/>
<feature type="compositionally biased region" description="Polar residues" evidence="2">
    <location>
        <begin position="467"/>
        <end position="491"/>
    </location>
</feature>
<feature type="region of interest" description="Disordered" evidence="2">
    <location>
        <begin position="546"/>
        <end position="594"/>
    </location>
</feature>
<accession>A0AAN7WG08</accession>
<keyword evidence="1" id="KW-0597">Phosphoprotein</keyword>
<evidence type="ECO:0000259" key="3">
    <source>
        <dbReference type="PROSITE" id="PS50229"/>
    </source>
</evidence>
<evidence type="ECO:0000259" key="4">
    <source>
        <dbReference type="PROSITE" id="PS51082"/>
    </source>
</evidence>
<dbReference type="PANTHER" id="PTHR45691">
    <property type="entry name" value="PROTEIN DIAPHANOUS"/>
    <property type="match status" value="1"/>
</dbReference>
<dbReference type="GO" id="GO:0030479">
    <property type="term" value="C:actin cortical patch"/>
    <property type="evidence" value="ECO:0007669"/>
    <property type="project" value="UniProtKB-ARBA"/>
</dbReference>
<reference evidence="6" key="1">
    <citation type="submission" date="2023-07" db="EMBL/GenBank/DDBJ databases">
        <title>A draft genome of Kazachstania heterogenica Y-27499.</title>
        <authorList>
            <person name="Donic C."/>
            <person name="Kralova J.S."/>
            <person name="Fidel L."/>
            <person name="Ben-Dor S."/>
            <person name="Jung S."/>
        </authorList>
    </citation>
    <scope>NUCLEOTIDE SEQUENCE [LARGE SCALE GENOMIC DNA]</scope>
    <source>
        <strain evidence="6">Y27499</strain>
    </source>
</reference>
<feature type="compositionally biased region" description="Polar residues" evidence="2">
    <location>
        <begin position="652"/>
        <end position="666"/>
    </location>
</feature>
<comment type="caution">
    <text evidence="5">The sequence shown here is derived from an EMBL/GenBank/DDBJ whole genome shotgun (WGS) entry which is preliminary data.</text>
</comment>
<evidence type="ECO:0008006" key="7">
    <source>
        <dbReference type="Google" id="ProtNLM"/>
    </source>
</evidence>
<dbReference type="GO" id="GO:0045010">
    <property type="term" value="P:actin nucleation"/>
    <property type="evidence" value="ECO:0007669"/>
    <property type="project" value="UniProtKB-ARBA"/>
</dbReference>